<comment type="caution">
    <text evidence="1">The sequence shown here is derived from an EMBL/GenBank/DDBJ whole genome shotgun (WGS) entry which is preliminary data.</text>
</comment>
<sequence length="103" mass="11037">MVPLSTEIVISLATTIPSLLIASGGVIPCHLINQYGSGSGLVSIRRRRQLGPGRPACFRTQAPATSVHMTFIQLVFASHDAQAVKMQQPVLGQHSISTSRLFL</sequence>
<gene>
    <name evidence="1" type="ORF">FTOL_01863</name>
</gene>
<protein>
    <submittedName>
        <fullName evidence="1">Uncharacterized protein</fullName>
    </submittedName>
</protein>
<name>A0AAE8SDS2_9HYPO</name>
<evidence type="ECO:0000313" key="1">
    <source>
        <dbReference type="EMBL" id="SPJ72135.1"/>
    </source>
</evidence>
<accession>A0AAE8SDS2</accession>
<proteinExistence type="predicted"/>
<dbReference type="Proteomes" id="UP001187734">
    <property type="component" value="Unassembled WGS sequence"/>
</dbReference>
<dbReference type="AlphaFoldDB" id="A0AAE8SDS2"/>
<dbReference type="EMBL" id="ONZP01000052">
    <property type="protein sequence ID" value="SPJ72135.1"/>
    <property type="molecule type" value="Genomic_DNA"/>
</dbReference>
<keyword evidence="2" id="KW-1185">Reference proteome</keyword>
<evidence type="ECO:0000313" key="2">
    <source>
        <dbReference type="Proteomes" id="UP001187734"/>
    </source>
</evidence>
<organism evidence="1 2">
    <name type="scientific">Fusarium torulosum</name>
    <dbReference type="NCBI Taxonomy" id="33205"/>
    <lineage>
        <taxon>Eukaryota</taxon>
        <taxon>Fungi</taxon>
        <taxon>Dikarya</taxon>
        <taxon>Ascomycota</taxon>
        <taxon>Pezizomycotina</taxon>
        <taxon>Sordariomycetes</taxon>
        <taxon>Hypocreomycetidae</taxon>
        <taxon>Hypocreales</taxon>
        <taxon>Nectriaceae</taxon>
        <taxon>Fusarium</taxon>
    </lineage>
</organism>
<reference evidence="1" key="1">
    <citation type="submission" date="2018-03" db="EMBL/GenBank/DDBJ databases">
        <authorList>
            <person name="Guldener U."/>
        </authorList>
    </citation>
    <scope>NUCLEOTIDE SEQUENCE</scope>
</reference>